<dbReference type="Proteomes" id="UP000185568">
    <property type="component" value="Unassembled WGS sequence"/>
</dbReference>
<comment type="pathway">
    <text evidence="3 14">Purine metabolism; IMP biosynthesis via de novo pathway; N(1)-(5-phospho-D-ribosyl)glycinamide from 5-phospho-alpha-D-ribose 1-diphosphate: step 2/2.</text>
</comment>
<keyword evidence="10" id="KW-0464">Manganese</keyword>
<dbReference type="GO" id="GO:0006189">
    <property type="term" value="P:'de novo' IMP biosynthetic process"/>
    <property type="evidence" value="ECO:0007669"/>
    <property type="project" value="UniProtKB-UniRule"/>
</dbReference>
<name>A0A1Q8Q6K9_9BACI</name>
<dbReference type="InterPro" id="IPR016185">
    <property type="entry name" value="PreATP-grasp_dom_sf"/>
</dbReference>
<feature type="domain" description="ATP-grasp" evidence="16">
    <location>
        <begin position="107"/>
        <end position="313"/>
    </location>
</feature>
<dbReference type="InterPro" id="IPR020561">
    <property type="entry name" value="PRibGlycinamid_synth_ATP-grasp"/>
</dbReference>
<dbReference type="RefSeq" id="WP_075397983.1">
    <property type="nucleotide sequence ID" value="NZ_MSDU01000011.1"/>
</dbReference>
<dbReference type="SUPFAM" id="SSF51246">
    <property type="entry name" value="Rudiment single hybrid motif"/>
    <property type="match status" value="1"/>
</dbReference>
<dbReference type="GO" id="GO:0005524">
    <property type="term" value="F:ATP binding"/>
    <property type="evidence" value="ECO:0007669"/>
    <property type="project" value="UniProtKB-UniRule"/>
</dbReference>
<evidence type="ECO:0000256" key="2">
    <source>
        <dbReference type="ARBA" id="ARBA00001946"/>
    </source>
</evidence>
<dbReference type="GO" id="GO:0009113">
    <property type="term" value="P:purine nucleobase biosynthetic process"/>
    <property type="evidence" value="ECO:0007669"/>
    <property type="project" value="InterPro"/>
</dbReference>
<dbReference type="STRING" id="1714264.BTO30_06855"/>
<dbReference type="InterPro" id="IPR000115">
    <property type="entry name" value="PRibGlycinamide_synth"/>
</dbReference>
<dbReference type="InterPro" id="IPR011761">
    <property type="entry name" value="ATP-grasp"/>
</dbReference>
<dbReference type="GO" id="GO:0004637">
    <property type="term" value="F:phosphoribosylamine-glycine ligase activity"/>
    <property type="evidence" value="ECO:0007669"/>
    <property type="project" value="UniProtKB-UniRule"/>
</dbReference>
<evidence type="ECO:0000256" key="4">
    <source>
        <dbReference type="ARBA" id="ARBA00013255"/>
    </source>
</evidence>
<protein>
    <recommendedName>
        <fullName evidence="4 14">Phosphoribosylamine--glycine ligase</fullName>
        <ecNumber evidence="4 14">6.3.4.13</ecNumber>
    </recommendedName>
    <alternativeName>
        <fullName evidence="14">GARS</fullName>
    </alternativeName>
    <alternativeName>
        <fullName evidence="12 14">Glycinamide ribonucleotide synthetase</fullName>
    </alternativeName>
    <alternativeName>
        <fullName evidence="13 14">Phosphoribosylglycinamide synthetase</fullName>
    </alternativeName>
</protein>
<comment type="cofactor">
    <cofactor evidence="2">
        <name>Mg(2+)</name>
        <dbReference type="ChEBI" id="CHEBI:18420"/>
    </cofactor>
</comment>
<evidence type="ECO:0000256" key="15">
    <source>
        <dbReference type="PROSITE-ProRule" id="PRU00409"/>
    </source>
</evidence>
<dbReference type="PANTHER" id="PTHR43472:SF1">
    <property type="entry name" value="PHOSPHORIBOSYLAMINE--GLYCINE LIGASE, CHLOROPLASTIC"/>
    <property type="match status" value="1"/>
</dbReference>
<evidence type="ECO:0000313" key="17">
    <source>
        <dbReference type="EMBL" id="OLN22969.1"/>
    </source>
</evidence>
<dbReference type="Gene3D" id="3.40.50.20">
    <property type="match status" value="1"/>
</dbReference>
<reference evidence="17 18" key="1">
    <citation type="submission" date="2016-12" db="EMBL/GenBank/DDBJ databases">
        <title>Domibacillus antri genome sequencing.</title>
        <authorList>
            <person name="Verma A."/>
            <person name="Krishnamurthi S."/>
        </authorList>
    </citation>
    <scope>NUCLEOTIDE SEQUENCE [LARGE SCALE GENOMIC DNA]</scope>
    <source>
        <strain evidence="17 18">XD80</strain>
    </source>
</reference>
<dbReference type="EMBL" id="MSDU01000011">
    <property type="protein sequence ID" value="OLN22969.1"/>
    <property type="molecule type" value="Genomic_DNA"/>
</dbReference>
<gene>
    <name evidence="14" type="primary">purD</name>
    <name evidence="17" type="ORF">BTO30_06855</name>
</gene>
<dbReference type="Gene3D" id="3.30.470.20">
    <property type="entry name" value="ATP-grasp fold, B domain"/>
    <property type="match status" value="1"/>
</dbReference>
<dbReference type="SUPFAM" id="SSF52440">
    <property type="entry name" value="PreATP-grasp domain"/>
    <property type="match status" value="1"/>
</dbReference>
<accession>A0A1Q8Q6K9</accession>
<dbReference type="GO" id="GO:0046872">
    <property type="term" value="F:metal ion binding"/>
    <property type="evidence" value="ECO:0007669"/>
    <property type="project" value="UniProtKB-KW"/>
</dbReference>
<dbReference type="Pfam" id="PF02843">
    <property type="entry name" value="GARS_C"/>
    <property type="match status" value="1"/>
</dbReference>
<dbReference type="InterPro" id="IPR020560">
    <property type="entry name" value="PRibGlycinamide_synth_C-dom"/>
</dbReference>
<evidence type="ECO:0000256" key="13">
    <source>
        <dbReference type="ARBA" id="ARBA00042864"/>
    </source>
</evidence>
<evidence type="ECO:0000256" key="1">
    <source>
        <dbReference type="ARBA" id="ARBA00001936"/>
    </source>
</evidence>
<evidence type="ECO:0000256" key="9">
    <source>
        <dbReference type="ARBA" id="ARBA00022840"/>
    </source>
</evidence>
<keyword evidence="7 15" id="KW-0547">Nucleotide-binding</keyword>
<comment type="cofactor">
    <cofactor evidence="1">
        <name>Mn(2+)</name>
        <dbReference type="ChEBI" id="CHEBI:29035"/>
    </cofactor>
</comment>
<evidence type="ECO:0000256" key="5">
    <source>
        <dbReference type="ARBA" id="ARBA00022598"/>
    </source>
</evidence>
<evidence type="ECO:0000256" key="3">
    <source>
        <dbReference type="ARBA" id="ARBA00005174"/>
    </source>
</evidence>
<dbReference type="PROSITE" id="PS00184">
    <property type="entry name" value="GARS"/>
    <property type="match status" value="1"/>
</dbReference>
<dbReference type="Pfam" id="PF02844">
    <property type="entry name" value="GARS_N"/>
    <property type="match status" value="1"/>
</dbReference>
<dbReference type="SMART" id="SM01210">
    <property type="entry name" value="GARS_C"/>
    <property type="match status" value="1"/>
</dbReference>
<comment type="caution">
    <text evidence="17">The sequence shown here is derived from an EMBL/GenBank/DDBJ whole genome shotgun (WGS) entry which is preliminary data.</text>
</comment>
<dbReference type="InterPro" id="IPR020559">
    <property type="entry name" value="PRibGlycinamide_synth_CS"/>
</dbReference>
<evidence type="ECO:0000313" key="18">
    <source>
        <dbReference type="Proteomes" id="UP000185568"/>
    </source>
</evidence>
<dbReference type="SMART" id="SM01209">
    <property type="entry name" value="GARS_A"/>
    <property type="match status" value="1"/>
</dbReference>
<evidence type="ECO:0000256" key="12">
    <source>
        <dbReference type="ARBA" id="ARBA00042242"/>
    </source>
</evidence>
<dbReference type="Gene3D" id="3.30.1490.20">
    <property type="entry name" value="ATP-grasp fold, A domain"/>
    <property type="match status" value="1"/>
</dbReference>
<dbReference type="InterPro" id="IPR013815">
    <property type="entry name" value="ATP_grasp_subdomain_1"/>
</dbReference>
<dbReference type="PANTHER" id="PTHR43472">
    <property type="entry name" value="PHOSPHORIBOSYLAMINE--GLYCINE LIGASE"/>
    <property type="match status" value="1"/>
</dbReference>
<comment type="catalytic activity">
    <reaction evidence="14">
        <text>5-phospho-beta-D-ribosylamine + glycine + ATP = N(1)-(5-phospho-beta-D-ribosyl)glycinamide + ADP + phosphate + H(+)</text>
        <dbReference type="Rhea" id="RHEA:17453"/>
        <dbReference type="ChEBI" id="CHEBI:15378"/>
        <dbReference type="ChEBI" id="CHEBI:30616"/>
        <dbReference type="ChEBI" id="CHEBI:43474"/>
        <dbReference type="ChEBI" id="CHEBI:57305"/>
        <dbReference type="ChEBI" id="CHEBI:58681"/>
        <dbReference type="ChEBI" id="CHEBI:143788"/>
        <dbReference type="ChEBI" id="CHEBI:456216"/>
        <dbReference type="EC" id="6.3.4.13"/>
    </reaction>
</comment>
<evidence type="ECO:0000256" key="14">
    <source>
        <dbReference type="HAMAP-Rule" id="MF_00138"/>
    </source>
</evidence>
<evidence type="ECO:0000259" key="16">
    <source>
        <dbReference type="PROSITE" id="PS50975"/>
    </source>
</evidence>
<keyword evidence="8 14" id="KW-0658">Purine biosynthesis</keyword>
<dbReference type="AlphaFoldDB" id="A0A1Q8Q6K9"/>
<dbReference type="FunFam" id="3.30.1490.20:FF:000006">
    <property type="entry name" value="phosphoribosylamine--glycine ligase, chloroplastic-like"/>
    <property type="match status" value="1"/>
</dbReference>
<keyword evidence="6" id="KW-0479">Metal-binding</keyword>
<comment type="similarity">
    <text evidence="11 14">Belongs to the GARS family.</text>
</comment>
<proteinExistence type="inferred from homology"/>
<dbReference type="InterPro" id="IPR037123">
    <property type="entry name" value="PRibGlycinamide_synth_C_sf"/>
</dbReference>
<keyword evidence="5 14" id="KW-0436">Ligase</keyword>
<dbReference type="NCBIfam" id="TIGR00877">
    <property type="entry name" value="purD"/>
    <property type="match status" value="1"/>
</dbReference>
<evidence type="ECO:0000256" key="11">
    <source>
        <dbReference type="ARBA" id="ARBA00038345"/>
    </source>
</evidence>
<keyword evidence="18" id="KW-1185">Reference proteome</keyword>
<evidence type="ECO:0000256" key="10">
    <source>
        <dbReference type="ARBA" id="ARBA00023211"/>
    </source>
</evidence>
<dbReference type="PROSITE" id="PS50975">
    <property type="entry name" value="ATP_GRASP"/>
    <property type="match status" value="1"/>
</dbReference>
<sequence>MNILVVGRGGREHAICKKVAESPLVENVFCAPGNAGISRDAHIVEIDEMNFEDMASFAKEQQVGLVIVGPENPLSAGITDYLIKEGLKVFGPNQNAAILEGSKSFSKMMMEKYNIPTARYQSFEDYESAKVYIEKEGAPIVLKADGLAAGKGVTVAMTLEDALAALDDMMLDKKFGDASARVVVEQYLQGEEYSLMAFVHGENVYPMEAAQDHKRAFDNDEGPNTGGMGAYSPVPHISQAVNDQSVEEIIRPIAKGMVAEGRPFTGIIFAGLMLTEEGPKTIEFNARFGDPETQVVLPRLENDLVQVMLDVLDNKDPDLTWKEESVLGVVLAAKGYPEAYEKGNELKGLDKIDSGSVIHAGTYAEGDGVIRANGGRVLLVTGSGSNPTEAQKKAYEKIKNIDTENFFYRHDIGSRAISKAGL</sequence>
<dbReference type="Gene3D" id="3.90.600.10">
    <property type="entry name" value="Phosphoribosylglycinamide synthetase, C-terminal domain"/>
    <property type="match status" value="1"/>
</dbReference>
<dbReference type="InterPro" id="IPR011054">
    <property type="entry name" value="Rudment_hybrid_motif"/>
</dbReference>
<dbReference type="SUPFAM" id="SSF56059">
    <property type="entry name" value="Glutathione synthetase ATP-binding domain-like"/>
    <property type="match status" value="1"/>
</dbReference>
<dbReference type="OrthoDB" id="9807240at2"/>
<evidence type="ECO:0000256" key="7">
    <source>
        <dbReference type="ARBA" id="ARBA00022741"/>
    </source>
</evidence>
<dbReference type="EC" id="6.3.4.13" evidence="4 14"/>
<evidence type="ECO:0000256" key="8">
    <source>
        <dbReference type="ARBA" id="ARBA00022755"/>
    </source>
</evidence>
<dbReference type="HAMAP" id="MF_00138">
    <property type="entry name" value="GARS"/>
    <property type="match status" value="1"/>
</dbReference>
<keyword evidence="9 15" id="KW-0067">ATP-binding</keyword>
<organism evidence="17 18">
    <name type="scientific">Domibacillus antri</name>
    <dbReference type="NCBI Taxonomy" id="1714264"/>
    <lineage>
        <taxon>Bacteria</taxon>
        <taxon>Bacillati</taxon>
        <taxon>Bacillota</taxon>
        <taxon>Bacilli</taxon>
        <taxon>Bacillales</taxon>
        <taxon>Bacillaceae</taxon>
        <taxon>Domibacillus</taxon>
    </lineage>
</organism>
<dbReference type="FunFam" id="3.30.470.20:FF:000018">
    <property type="entry name" value="Trifunctional purine biosynthetic protein adenosine-3"/>
    <property type="match status" value="1"/>
</dbReference>
<evidence type="ECO:0000256" key="6">
    <source>
        <dbReference type="ARBA" id="ARBA00022723"/>
    </source>
</evidence>
<dbReference type="Pfam" id="PF01071">
    <property type="entry name" value="GARS_A"/>
    <property type="match status" value="1"/>
</dbReference>
<dbReference type="UniPathway" id="UPA00074">
    <property type="reaction ID" value="UER00125"/>
</dbReference>
<dbReference type="FunFam" id="3.40.50.20:FF:000006">
    <property type="entry name" value="Phosphoribosylamine--glycine ligase, chloroplastic"/>
    <property type="match status" value="1"/>
</dbReference>
<dbReference type="InterPro" id="IPR020562">
    <property type="entry name" value="PRibGlycinamide_synth_N"/>
</dbReference>